<dbReference type="Pfam" id="PF00496">
    <property type="entry name" value="SBP_bac_5"/>
    <property type="match status" value="1"/>
</dbReference>
<dbReference type="SUPFAM" id="SSF53850">
    <property type="entry name" value="Periplasmic binding protein-like II"/>
    <property type="match status" value="1"/>
</dbReference>
<proteinExistence type="predicted"/>
<dbReference type="GeneID" id="85166698"/>
<evidence type="ECO:0000259" key="2">
    <source>
        <dbReference type="Pfam" id="PF00496"/>
    </source>
</evidence>
<dbReference type="Gene3D" id="3.90.76.10">
    <property type="entry name" value="Dipeptide-binding Protein, Domain 1"/>
    <property type="match status" value="1"/>
</dbReference>
<dbReference type="RefSeq" id="WP_033517157.1">
    <property type="nucleotide sequence ID" value="NZ_CAUPKV010000013.1"/>
</dbReference>
<gene>
    <name evidence="3" type="ORF">BSCA_0555</name>
</gene>
<dbReference type="InterPro" id="IPR000914">
    <property type="entry name" value="SBP_5_dom"/>
</dbReference>
<dbReference type="STRING" id="158787.BSCA_0555"/>
<dbReference type="InterPro" id="IPR030678">
    <property type="entry name" value="Peptide/Ni-bd"/>
</dbReference>
<dbReference type="GO" id="GO:0015833">
    <property type="term" value="P:peptide transport"/>
    <property type="evidence" value="ECO:0007669"/>
    <property type="project" value="TreeGrafter"/>
</dbReference>
<dbReference type="OrthoDB" id="9046151at2"/>
<evidence type="ECO:0000313" key="3">
    <source>
        <dbReference type="EMBL" id="KFI95524.1"/>
    </source>
</evidence>
<comment type="caution">
    <text evidence="3">The sequence shown here is derived from an EMBL/GenBank/DDBJ whole genome shotgun (WGS) entry which is preliminary data.</text>
</comment>
<dbReference type="eggNOG" id="COG4166">
    <property type="taxonomic scope" value="Bacteria"/>
</dbReference>
<dbReference type="PROSITE" id="PS51257">
    <property type="entry name" value="PROKAR_LIPOPROTEIN"/>
    <property type="match status" value="1"/>
</dbReference>
<organism evidence="3 4">
    <name type="scientific">Bifidobacterium scardovii</name>
    <dbReference type="NCBI Taxonomy" id="158787"/>
    <lineage>
        <taxon>Bacteria</taxon>
        <taxon>Bacillati</taxon>
        <taxon>Actinomycetota</taxon>
        <taxon>Actinomycetes</taxon>
        <taxon>Bifidobacteriales</taxon>
        <taxon>Bifidobacteriaceae</taxon>
        <taxon>Bifidobacterium</taxon>
    </lineage>
</organism>
<feature type="chain" id="PRO_5039185410" evidence="1">
    <location>
        <begin position="21"/>
        <end position="476"/>
    </location>
</feature>
<evidence type="ECO:0000256" key="1">
    <source>
        <dbReference type="SAM" id="SignalP"/>
    </source>
</evidence>
<dbReference type="GO" id="GO:0042597">
    <property type="term" value="C:periplasmic space"/>
    <property type="evidence" value="ECO:0007669"/>
    <property type="project" value="UniProtKB-ARBA"/>
</dbReference>
<dbReference type="PANTHER" id="PTHR30290:SF83">
    <property type="entry name" value="ABC TRANSPORTER SUBSTRATE-BINDING PROTEIN"/>
    <property type="match status" value="1"/>
</dbReference>
<keyword evidence="1" id="KW-0732">Signal</keyword>
<dbReference type="GO" id="GO:0043190">
    <property type="term" value="C:ATP-binding cassette (ABC) transporter complex"/>
    <property type="evidence" value="ECO:0007669"/>
    <property type="project" value="InterPro"/>
</dbReference>
<dbReference type="CDD" id="cd00995">
    <property type="entry name" value="PBP2_NikA_DppA_OppA_like"/>
    <property type="match status" value="1"/>
</dbReference>
<keyword evidence="4" id="KW-1185">Reference proteome</keyword>
<dbReference type="InterPro" id="IPR039424">
    <property type="entry name" value="SBP_5"/>
</dbReference>
<dbReference type="GO" id="GO:1904680">
    <property type="term" value="F:peptide transmembrane transporter activity"/>
    <property type="evidence" value="ECO:0007669"/>
    <property type="project" value="TreeGrafter"/>
</dbReference>
<dbReference type="Gene3D" id="3.40.190.10">
    <property type="entry name" value="Periplasmic binding protein-like II"/>
    <property type="match status" value="1"/>
</dbReference>
<dbReference type="EMBL" id="JGZO01000002">
    <property type="protein sequence ID" value="KFI95524.1"/>
    <property type="molecule type" value="Genomic_DNA"/>
</dbReference>
<dbReference type="AlphaFoldDB" id="A0A087DJ24"/>
<feature type="domain" description="Solute-binding protein family 5" evidence="2">
    <location>
        <begin position="87"/>
        <end position="392"/>
    </location>
</feature>
<name>A0A087DJ24_9BIFI</name>
<reference evidence="3 4" key="1">
    <citation type="submission" date="2014-03" db="EMBL/GenBank/DDBJ databases">
        <title>Genomics of Bifidobacteria.</title>
        <authorList>
            <person name="Ventura M."/>
            <person name="Milani C."/>
            <person name="Lugli G.A."/>
        </authorList>
    </citation>
    <scope>NUCLEOTIDE SEQUENCE [LARGE SCALE GENOMIC DNA]</scope>
    <source>
        <strain evidence="3 4">LMG 21589</strain>
    </source>
</reference>
<evidence type="ECO:0000313" key="4">
    <source>
        <dbReference type="Proteomes" id="UP000029033"/>
    </source>
</evidence>
<protein>
    <submittedName>
        <fullName evidence="3">ABC transporter substrate-binding protein</fullName>
    </submittedName>
</protein>
<accession>A0A087DJ24</accession>
<sequence length="476" mass="50516">MYRHHGAALAAALSAVMLLAGCGTSGTNAGAGNSGKDIISVYGSEPAHPLFPGNTTESGGGWVVDELFAGLVTYEDGKLQENGVDPKATLSGLKAVDDKTIDVRMSQPDSAFPVKMGSHAFMPLPESAFKDPKTFGEHPVGNGPYKFESWTHNSSIVMTKNPDYHGNRVPKNDGLTFKIYTSPESAFADLKSGNLDFTSMIPASSRGSFLTDKSIKAYNMPGGGTLTIAVPENLKHFGQNEEGSLRRQAISMAVDRNLIAKKIFNDTVSPAVDFLAKPINGYSTDIKGNDALSFNAAKAKELWAKANAISPWNGDFRIAYNADGGHKAWVDAVSNSIKNTLGISAQGSPMATASEFASDVDAGKMTTAFRSGWGPDYPSPDNYLVQLFASSSADGKGANIVNYKNPAFDALMDKALSASSSDSANDYYHQGEALLMQDLPQIPLWNENGTSASTLDVSGVKFNYSGGPIMTSITKK</sequence>
<dbReference type="Gene3D" id="3.10.105.10">
    <property type="entry name" value="Dipeptide-binding Protein, Domain 3"/>
    <property type="match status" value="1"/>
</dbReference>
<feature type="signal peptide" evidence="1">
    <location>
        <begin position="1"/>
        <end position="20"/>
    </location>
</feature>
<dbReference type="PANTHER" id="PTHR30290">
    <property type="entry name" value="PERIPLASMIC BINDING COMPONENT OF ABC TRANSPORTER"/>
    <property type="match status" value="1"/>
</dbReference>
<dbReference type="Proteomes" id="UP000029033">
    <property type="component" value="Unassembled WGS sequence"/>
</dbReference>
<dbReference type="PIRSF" id="PIRSF002741">
    <property type="entry name" value="MppA"/>
    <property type="match status" value="1"/>
</dbReference>